<evidence type="ECO:0000256" key="1">
    <source>
        <dbReference type="ARBA" id="ARBA00007613"/>
    </source>
</evidence>
<keyword evidence="2" id="KW-0564">Palmitate</keyword>
<keyword evidence="2" id="KW-0472">Membrane</keyword>
<reference evidence="3 4" key="1">
    <citation type="submission" date="2017-08" db="EMBL/GenBank/DDBJ databases">
        <title>Infants hospitalized years apart are colonized by the same room-sourced microbial strains.</title>
        <authorList>
            <person name="Brooks B."/>
            <person name="Olm M.R."/>
            <person name="Firek B.A."/>
            <person name="Baker R."/>
            <person name="Thomas B.C."/>
            <person name="Morowitz M.J."/>
            <person name="Banfield J.F."/>
        </authorList>
    </citation>
    <scope>NUCLEOTIDE SEQUENCE [LARGE SCALE GENOMIC DNA]</scope>
    <source>
        <strain evidence="3">S2_003_000_R2_14</strain>
    </source>
</reference>
<keyword evidence="2" id="KW-0449">Lipoprotein</keyword>
<dbReference type="GO" id="GO:0015562">
    <property type="term" value="F:efflux transmembrane transporter activity"/>
    <property type="evidence" value="ECO:0007669"/>
    <property type="project" value="InterPro"/>
</dbReference>
<gene>
    <name evidence="3" type="ORF">DI536_12700</name>
</gene>
<dbReference type="PROSITE" id="PS51257">
    <property type="entry name" value="PROKAR_LIPOPROTEIN"/>
    <property type="match status" value="1"/>
</dbReference>
<accession>A0A2W5VSL4</accession>
<dbReference type="EMBL" id="QFQP01000009">
    <property type="protein sequence ID" value="PZR13601.1"/>
    <property type="molecule type" value="Genomic_DNA"/>
</dbReference>
<dbReference type="GO" id="GO:0005886">
    <property type="term" value="C:plasma membrane"/>
    <property type="evidence" value="ECO:0007669"/>
    <property type="project" value="UniProtKB-SubCell"/>
</dbReference>
<dbReference type="NCBIfam" id="TIGR01845">
    <property type="entry name" value="outer_NodT"/>
    <property type="match status" value="1"/>
</dbReference>
<dbReference type="PANTHER" id="PTHR30203:SF30">
    <property type="entry name" value="OUTER MEMBRANE PROTEIN-RELATED"/>
    <property type="match status" value="1"/>
</dbReference>
<dbReference type="InterPro" id="IPR010131">
    <property type="entry name" value="MdtP/NodT-like"/>
</dbReference>
<sequence length="474" mass="52522">MSKLKLAALCLLVSGCIPTLVENPSRDVRKAVPNSFRTDGAPADPAHSVAQKNWKAFFTSPELRELVELALKNNQELNVRVQEMVIAQNEVSARRGEYLPRLGAGIGSGVEKVGGYTSQGVADAANGVPEHLGNFAFGLTASWEIDVFGKLRNAANSAQARYLASVEGRNFMVTQLVAEIARSYYELIALDNQLEVLERNIQIQADALEVVRIEKQAARVTELAVQRFEAEVLKNRSRLFDLRQERVQAENRINFLVGRFPQPVARNAAELQAPLPEVLHAGVPAELLENRPDLRAAELELQASKLDIDVARAKFFPSFSVDARVGYQSFNVTHLVDTPLSIFYAIAGSVTAPLLNRAGIEADYRSANARQLQAVFTYEKTLLQSVIDVANQLVKFENLQKTYDLQEQQVAVLGRSVEVSNTLFQSARADYMEVLLTRRDSLDAQLELIETRKRLLVSVVSLYEALGGGWRNDS</sequence>
<keyword evidence="2" id="KW-0812">Transmembrane</keyword>
<comment type="similarity">
    <text evidence="1 2">Belongs to the outer membrane factor (OMF) (TC 1.B.17) family.</text>
</comment>
<dbReference type="Pfam" id="PF02321">
    <property type="entry name" value="OEP"/>
    <property type="match status" value="2"/>
</dbReference>
<evidence type="ECO:0000313" key="4">
    <source>
        <dbReference type="Proteomes" id="UP000249061"/>
    </source>
</evidence>
<dbReference type="Gene3D" id="2.20.200.10">
    <property type="entry name" value="Outer membrane efflux proteins (OEP)"/>
    <property type="match status" value="1"/>
</dbReference>
<comment type="caution">
    <text evidence="3">The sequence shown here is derived from an EMBL/GenBank/DDBJ whole genome shotgun (WGS) entry which is preliminary data.</text>
</comment>
<name>A0A2W5VSL4_9BACT</name>
<comment type="subcellular location">
    <subcellularLocation>
        <location evidence="2">Cell membrane</location>
        <topology evidence="2">Lipid-anchor</topology>
    </subcellularLocation>
</comment>
<keyword evidence="2" id="KW-1134">Transmembrane beta strand</keyword>
<evidence type="ECO:0000256" key="2">
    <source>
        <dbReference type="RuleBase" id="RU362097"/>
    </source>
</evidence>
<proteinExistence type="inferred from homology"/>
<organism evidence="3 4">
    <name type="scientific">Archangium gephyra</name>
    <dbReference type="NCBI Taxonomy" id="48"/>
    <lineage>
        <taxon>Bacteria</taxon>
        <taxon>Pseudomonadati</taxon>
        <taxon>Myxococcota</taxon>
        <taxon>Myxococcia</taxon>
        <taxon>Myxococcales</taxon>
        <taxon>Cystobacterineae</taxon>
        <taxon>Archangiaceae</taxon>
        <taxon>Archangium</taxon>
    </lineage>
</organism>
<dbReference type="InterPro" id="IPR003423">
    <property type="entry name" value="OMP_efflux"/>
</dbReference>
<evidence type="ECO:0000313" key="3">
    <source>
        <dbReference type="EMBL" id="PZR13601.1"/>
    </source>
</evidence>
<dbReference type="Proteomes" id="UP000249061">
    <property type="component" value="Unassembled WGS sequence"/>
</dbReference>
<dbReference type="AlphaFoldDB" id="A0A2W5VSL4"/>
<dbReference type="SUPFAM" id="SSF56954">
    <property type="entry name" value="Outer membrane efflux proteins (OEP)"/>
    <property type="match status" value="1"/>
</dbReference>
<dbReference type="PANTHER" id="PTHR30203">
    <property type="entry name" value="OUTER MEMBRANE CATION EFFLUX PROTEIN"/>
    <property type="match status" value="1"/>
</dbReference>
<protein>
    <submittedName>
        <fullName evidence="3">RND transporter</fullName>
    </submittedName>
</protein>
<dbReference type="Gene3D" id="1.20.1600.10">
    <property type="entry name" value="Outer membrane efflux proteins (OEP)"/>
    <property type="match status" value="1"/>
</dbReference>